<dbReference type="InterPro" id="IPR003790">
    <property type="entry name" value="GHL10"/>
</dbReference>
<dbReference type="Gene3D" id="1.20.1480.30">
    <property type="entry name" value="Designed four-helix bundle protein"/>
    <property type="match status" value="1"/>
</dbReference>
<dbReference type="PANTHER" id="PTHR43405:SF1">
    <property type="entry name" value="GLYCOSYL HYDROLASE DIGH"/>
    <property type="match status" value="1"/>
</dbReference>
<dbReference type="Pfam" id="PF02638">
    <property type="entry name" value="GHL10"/>
    <property type="match status" value="1"/>
</dbReference>
<dbReference type="InterPro" id="IPR052177">
    <property type="entry name" value="Divisome_Glycosyl_Hydrolase"/>
</dbReference>
<dbReference type="Gene3D" id="3.20.20.80">
    <property type="entry name" value="Glycosidases"/>
    <property type="match status" value="1"/>
</dbReference>
<organism evidence="4 5">
    <name type="scientific">Limnoraphis robusta CCNP1315</name>
    <dbReference type="NCBI Taxonomy" id="3110306"/>
    <lineage>
        <taxon>Bacteria</taxon>
        <taxon>Bacillati</taxon>
        <taxon>Cyanobacteriota</taxon>
        <taxon>Cyanophyceae</taxon>
        <taxon>Oscillatoriophycideae</taxon>
        <taxon>Oscillatoriales</taxon>
        <taxon>Sirenicapillariaceae</taxon>
        <taxon>Limnoraphis</taxon>
    </lineage>
</organism>
<sequence>MKWIRRGVNNLRRDTRQPANPKLTRFQHKAAISIFFVFMGLMLTQVQAYSLPPSSIYTNLPVPNVEKPEGELLQKLRSNLLEKRQFLRNRLHEVFPDLPEVQQKLGELTAEVESLTQTAKSSENNLEQLFPDLPEIKEQLGKLTAEVESLTQTANSPENRFQKVFPDLSEIKEQLGKLTEEVQSISQAATIPQNQQATGLDNVNHQREFRGVWVASVANIDWPSKPNLPVAQQKFELLAILSRMEELNLNALVLQIRPNGDAFYASQIEPWSGWLTGAQGVPPNPYYDPLQYAIEECHKRNIELHAWFNPYRARLARQDSPFSPNHMAVVYPQYAYRYGDLVWMDPGVKEVQDRTYDVIMDVVQRYDIDGVHLDDYFYPYPVSGIDFPDSNTYAAYRASGGTLSLSNWRRQNVDLMIQRIAEGIKATKPYVKFGISPFGIYRPGKAPGIVGLDQYESLYADVKLWMEQGWVDYLAPQLYWRIDPPQQSYPILLNWWLRNNPQQRHIYAGNYLSQLDNGWPISEFERQVEISRQNSQYLSLGNIFFSMKIFRDNRQGVNDIFKSGLYSKPALVPPMTWLDNEPPQPPTDVIVRYDTVSWSPSLSEDIRSWTVYQQQGNSWELLNILNAETTTVRLQPGTYAIKAVDRMANESVEQVVAVQ</sequence>
<protein>
    <submittedName>
        <fullName evidence="4">Family 10 glycosylhydrolase</fullName>
    </submittedName>
</protein>
<dbReference type="SUPFAM" id="SSF51445">
    <property type="entry name" value="(Trans)glycosidases"/>
    <property type="match status" value="1"/>
</dbReference>
<proteinExistence type="predicted"/>
<dbReference type="SUPFAM" id="SSF57997">
    <property type="entry name" value="Tropomyosin"/>
    <property type="match status" value="1"/>
</dbReference>
<reference evidence="4 5" key="1">
    <citation type="submission" date="2023-12" db="EMBL/GenBank/DDBJ databases">
        <title>Baltic Sea Cyanobacteria.</title>
        <authorList>
            <person name="Delbaje E."/>
            <person name="Fewer D.P."/>
            <person name="Shishido T.K."/>
        </authorList>
    </citation>
    <scope>NUCLEOTIDE SEQUENCE [LARGE SCALE GENOMIC DNA]</scope>
    <source>
        <strain evidence="4 5">CCNP 1315</strain>
    </source>
</reference>
<feature type="coiled-coil region" evidence="2">
    <location>
        <begin position="98"/>
        <end position="188"/>
    </location>
</feature>
<evidence type="ECO:0000313" key="4">
    <source>
        <dbReference type="EMBL" id="MEA5518646.1"/>
    </source>
</evidence>
<dbReference type="RefSeq" id="WP_323223656.1">
    <property type="nucleotide sequence ID" value="NZ_JAYGHT010000013.1"/>
</dbReference>
<dbReference type="Proteomes" id="UP001301728">
    <property type="component" value="Unassembled WGS sequence"/>
</dbReference>
<keyword evidence="1" id="KW-0732">Signal</keyword>
<evidence type="ECO:0000256" key="1">
    <source>
        <dbReference type="ARBA" id="ARBA00022729"/>
    </source>
</evidence>
<gene>
    <name evidence="4" type="ORF">VB854_06750</name>
</gene>
<evidence type="ECO:0000313" key="5">
    <source>
        <dbReference type="Proteomes" id="UP001301728"/>
    </source>
</evidence>
<dbReference type="EMBL" id="JAYGHT010000013">
    <property type="protein sequence ID" value="MEA5518646.1"/>
    <property type="molecule type" value="Genomic_DNA"/>
</dbReference>
<comment type="caution">
    <text evidence="4">The sequence shown here is derived from an EMBL/GenBank/DDBJ whole genome shotgun (WGS) entry which is preliminary data.</text>
</comment>
<accession>A0ABU5TVG6</accession>
<dbReference type="InterPro" id="IPR017853">
    <property type="entry name" value="GH"/>
</dbReference>
<keyword evidence="2" id="KW-0175">Coiled coil</keyword>
<keyword evidence="5" id="KW-1185">Reference proteome</keyword>
<feature type="domain" description="Glycosyl hydrolase-like 10" evidence="3">
    <location>
        <begin position="208"/>
        <end position="514"/>
    </location>
</feature>
<dbReference type="PANTHER" id="PTHR43405">
    <property type="entry name" value="GLYCOSYL HYDROLASE DIGH"/>
    <property type="match status" value="1"/>
</dbReference>
<evidence type="ECO:0000259" key="3">
    <source>
        <dbReference type="Pfam" id="PF02638"/>
    </source>
</evidence>
<evidence type="ECO:0000256" key="2">
    <source>
        <dbReference type="SAM" id="Coils"/>
    </source>
</evidence>
<name>A0ABU5TVG6_9CYAN</name>